<keyword evidence="1" id="KW-1133">Transmembrane helix</keyword>
<dbReference type="NCBIfam" id="NF004644">
    <property type="entry name" value="PRK05989.2-2"/>
    <property type="match status" value="1"/>
</dbReference>
<comment type="caution">
    <text evidence="3">The sequence shown here is derived from an EMBL/GenBank/DDBJ whole genome shotgun (WGS) entry which is preliminary data.</text>
</comment>
<dbReference type="InterPro" id="IPR003672">
    <property type="entry name" value="CobN/Mg_chltase"/>
</dbReference>
<accession>A0ABS9AM93</accession>
<sequence>MAGLLLATALAAEEERPRMLLLVNDPIRPGLLEELARLGDAQGIEVDTGFVEALPESPEAAALAGLDLAVVFAPSHELARPERVEALREALAERQTPLVVVARERTESHGLEAGLGERIAAYLTEGGERNFAALFAHIAGPLLGLHEAPVPEPIHYPDHGIYHPDYEGLVFDDLADYRDWYGNFDERPVIGMALHDTHVRHTLTGWIDATIAHIEAAGAVPLPFYVPVQGGEGLTAMTMEGGEPVVDALLFYRVTLNPEGRRDDLAALGVPVLQGLIYRDGDEAAWRDDPVGFPRGSTPFYFAMAEMAGIADPSVVAAEHAVSGEVLPIEPELGMLVRRALKAAELRRKPNAGKRLGLYVYNYPAGSENFSASHLNLPASLAATLHDLAEAGYDVERADVERLTDAGKRLVGAYQADAGLEALLDDDLAALFPLDDYLDWLDSRGESVRARTEAEWGPPETARTLIERDGERFFVVPRLALGNLLVMPQPPRALPGDPAREGAYHDTDLALSHDYLASYAYLHRAFDADALIHFGTHGSAEFGVGKSRGLALDDDPHALLGELPHVYPYIVDNLAEATLAKRRLRATMVSHQTPPFAPAALYHELVDLHHLVHDWETMDDGAARERVRDQIVEQGREMDLHADLGFDDAALDADFEHFLHALHDYIHDLAQQSEPIGLHTFGRMAEDEHLVATVMQMLGDEFLELVADDPEELFAGDFETAVVDSAPYRLLVAHLLETGDSAGEHEEALADMLARADEYFEALRTQRESEALIAALGGGFVMPSVGGDPIRNPDSLPTGRNLYGFDPSRVPTRAAYETGTELLETLLEEHRAEHGEPPERLAFTLWSMEVMRHHGVIEGQVLAALGVRPVWNSRGRLEGIELIPQEELGRPRVDVVLQTSGLYRDAFAGTLEWLAQAAALAAEQEETDNPVRAMTLRLEEELSALGLDAESVARLSRTRAFSSDIGQYGLGLDGAVADVDAWANGSERDDAYLGRVFLDRLQHAYGPDPEHWGETVAGLNLFERQLGEIDAAVFARSSNLYGLLTSDDPFQYLGGLSLGASVAGGERPTLYIGNLRDPAHGRMERAEQFLSREIRTRYHHPRWLASMVAEGYSGTTNLQATVENLWGWQATAPEMVRDDQWQRFFEIYVQDTYELGLEAWFETHNPEALTRIAERMLDAVRTAHWQPDDATLEALLSHYREWTGAHGSTGGSAAREAFVDSSLAGFGMQSPTTVGEGGGQTEPVVGELLQPMNEPAPQGDATSAWTSLLYIMVLLLPFLLGALHQWRRGRHVNALPAYRETPA</sequence>
<dbReference type="PANTHER" id="PTHR44119:SF4">
    <property type="entry name" value="AEROBIC COBALTOCHELATASE SUBUNIT COBN"/>
    <property type="match status" value="1"/>
</dbReference>
<dbReference type="GO" id="GO:0051116">
    <property type="term" value="F:cobaltochelatase activity"/>
    <property type="evidence" value="ECO:0007669"/>
    <property type="project" value="UniProtKB-EC"/>
</dbReference>
<dbReference type="EMBL" id="JABFTV010000001">
    <property type="protein sequence ID" value="MCE8022833.1"/>
    <property type="molecule type" value="Genomic_DNA"/>
</dbReference>
<feature type="transmembrane region" description="Helical" evidence="1">
    <location>
        <begin position="1264"/>
        <end position="1283"/>
    </location>
</feature>
<dbReference type="EC" id="6.6.1.2" evidence="3"/>
<evidence type="ECO:0000313" key="3">
    <source>
        <dbReference type="EMBL" id="MCE8022833.1"/>
    </source>
</evidence>
<evidence type="ECO:0000259" key="2">
    <source>
        <dbReference type="Pfam" id="PF02514"/>
    </source>
</evidence>
<evidence type="ECO:0000256" key="1">
    <source>
        <dbReference type="SAM" id="Phobius"/>
    </source>
</evidence>
<keyword evidence="1" id="KW-0472">Membrane</keyword>
<gene>
    <name evidence="3" type="primary">cobN</name>
    <name evidence="3" type="ORF">HOP59_01605</name>
</gene>
<dbReference type="Pfam" id="PF02514">
    <property type="entry name" value="CobN-Mg_chel"/>
    <property type="match status" value="1"/>
</dbReference>
<evidence type="ECO:0000313" key="4">
    <source>
        <dbReference type="Proteomes" id="UP001320272"/>
    </source>
</evidence>
<keyword evidence="4" id="KW-1185">Reference proteome</keyword>
<reference evidence="3 4" key="1">
    <citation type="journal article" date="2021" name="Front. Microbiol.">
        <title>Aerobic Denitrification and Heterotrophic Sulfur Oxidation in the Genus Halomonas Revealed by Six Novel Species Characterizations and Genome-Based Analysis.</title>
        <authorList>
            <person name="Wang L."/>
            <person name="Shao Z."/>
        </authorList>
    </citation>
    <scope>NUCLEOTIDE SEQUENCE [LARGE SCALE GENOMIC DNA]</scope>
    <source>
        <strain evidence="3 4">MCCC 1A11058</strain>
    </source>
</reference>
<feature type="domain" description="CobN/magnesium chelatase" evidence="2">
    <location>
        <begin position="121"/>
        <end position="1191"/>
    </location>
</feature>
<proteinExistence type="predicted"/>
<dbReference type="PANTHER" id="PTHR44119">
    <property type="entry name" value="MAGNESIUM-CHELATASE SUBUNIT CHLH, CHLOROPLASTIC"/>
    <property type="match status" value="1"/>
</dbReference>
<keyword evidence="3" id="KW-0436">Ligase</keyword>
<protein>
    <submittedName>
        <fullName evidence="3">Cobaltochelatase subunit CobN</fullName>
        <ecNumber evidence="3">6.6.1.2</ecNumber>
    </submittedName>
</protein>
<name>A0ABS9AM93_9GAMM</name>
<keyword evidence="1" id="KW-0812">Transmembrane</keyword>
<dbReference type="CDD" id="cd10150">
    <property type="entry name" value="CobN_like"/>
    <property type="match status" value="1"/>
</dbReference>
<dbReference type="Proteomes" id="UP001320272">
    <property type="component" value="Unassembled WGS sequence"/>
</dbReference>
<organism evidence="3 4">
    <name type="scientific">Billgrantia aerodenitrificans</name>
    <dbReference type="NCBI Taxonomy" id="2733483"/>
    <lineage>
        <taxon>Bacteria</taxon>
        <taxon>Pseudomonadati</taxon>
        <taxon>Pseudomonadota</taxon>
        <taxon>Gammaproteobacteria</taxon>
        <taxon>Oceanospirillales</taxon>
        <taxon>Halomonadaceae</taxon>
        <taxon>Billgrantia</taxon>
    </lineage>
</organism>